<dbReference type="EMBL" id="LSMT01000505">
    <property type="protein sequence ID" value="PFX16986.1"/>
    <property type="molecule type" value="Genomic_DNA"/>
</dbReference>
<evidence type="ECO:0000259" key="3">
    <source>
        <dbReference type="PROSITE" id="PS50158"/>
    </source>
</evidence>
<keyword evidence="5" id="KW-1185">Reference proteome</keyword>
<organism evidence="4 5">
    <name type="scientific">Stylophora pistillata</name>
    <name type="common">Smooth cauliflower coral</name>
    <dbReference type="NCBI Taxonomy" id="50429"/>
    <lineage>
        <taxon>Eukaryota</taxon>
        <taxon>Metazoa</taxon>
        <taxon>Cnidaria</taxon>
        <taxon>Anthozoa</taxon>
        <taxon>Hexacorallia</taxon>
        <taxon>Scleractinia</taxon>
        <taxon>Astrocoeniina</taxon>
        <taxon>Pocilloporidae</taxon>
        <taxon>Stylophora</taxon>
    </lineage>
</organism>
<evidence type="ECO:0000313" key="4">
    <source>
        <dbReference type="EMBL" id="PFX16986.1"/>
    </source>
</evidence>
<dbReference type="AlphaFoldDB" id="A0A2B4RIH4"/>
<proteinExistence type="predicted"/>
<evidence type="ECO:0000256" key="1">
    <source>
        <dbReference type="PROSITE-ProRule" id="PRU00047"/>
    </source>
</evidence>
<dbReference type="Proteomes" id="UP000225706">
    <property type="component" value="Unassembled WGS sequence"/>
</dbReference>
<dbReference type="PROSITE" id="PS50158">
    <property type="entry name" value="ZF_CCHC"/>
    <property type="match status" value="1"/>
</dbReference>
<dbReference type="InterPro" id="IPR001878">
    <property type="entry name" value="Znf_CCHC"/>
</dbReference>
<keyword evidence="1" id="KW-0863">Zinc-finger</keyword>
<gene>
    <name evidence="4" type="ORF">AWC38_SpisGene18711</name>
</gene>
<sequence length="404" mass="44592">MQTLSTATTAKCKQSIKKAGKQRSGQIEIRVKTSKDKEHGESKRQSCFCCGAKPTHPRSQCPAKYVTCHKCGKKGHYKKCCKSKTGKQGTTGEPKQVQVHGLQAPQTEASASRISVRDPPQGYRIMFGPQVPQDNQHKMFHHIQTFHVKSINDTSSKHIEPLWLSTASGGLIYEVECEINIGAVCNVMPLYLHKSLFGDKSLTPTSVQIFGYGESPVANLGACTIVIQTGAIVKDQIMQTLSTATTAKCKQSIKKAGKQRSGQIEIRVKTSKDKEHGRETAQQVGYIAFPEVTPLSLTSMPQIHTSVNALRLDSSKVQKPTCEVLNDAVILNGKRHCLPLTKEYVLSQFRDIFKGIEKLPGGKYHIQLKPEAQPVEHPPRAVPEKKKAAYKEELERLCILGIAI</sequence>
<dbReference type="PANTHER" id="PTHR37984">
    <property type="entry name" value="PROTEIN CBG26694"/>
    <property type="match status" value="1"/>
</dbReference>
<name>A0A2B4RIH4_STYPI</name>
<evidence type="ECO:0000256" key="2">
    <source>
        <dbReference type="SAM" id="MobiDB-lite"/>
    </source>
</evidence>
<evidence type="ECO:0000313" key="5">
    <source>
        <dbReference type="Proteomes" id="UP000225706"/>
    </source>
</evidence>
<keyword evidence="1" id="KW-0862">Zinc</keyword>
<dbReference type="PANTHER" id="PTHR37984:SF9">
    <property type="entry name" value="INTEGRASE CATALYTIC DOMAIN-CONTAINING PROTEIN"/>
    <property type="match status" value="1"/>
</dbReference>
<dbReference type="GO" id="GO:0008270">
    <property type="term" value="F:zinc ion binding"/>
    <property type="evidence" value="ECO:0007669"/>
    <property type="project" value="UniProtKB-KW"/>
</dbReference>
<dbReference type="Gene3D" id="4.10.60.10">
    <property type="entry name" value="Zinc finger, CCHC-type"/>
    <property type="match status" value="1"/>
</dbReference>
<keyword evidence="1" id="KW-0479">Metal-binding</keyword>
<feature type="region of interest" description="Disordered" evidence="2">
    <location>
        <begin position="18"/>
        <end position="37"/>
    </location>
</feature>
<dbReference type="InterPro" id="IPR050951">
    <property type="entry name" value="Retrovirus_Pol_polyprotein"/>
</dbReference>
<comment type="caution">
    <text evidence="4">The sequence shown here is derived from an EMBL/GenBank/DDBJ whole genome shotgun (WGS) entry which is preliminary data.</text>
</comment>
<feature type="domain" description="CCHC-type" evidence="3">
    <location>
        <begin position="68"/>
        <end position="83"/>
    </location>
</feature>
<accession>A0A2B4RIH4</accession>
<reference evidence="5" key="1">
    <citation type="journal article" date="2017" name="bioRxiv">
        <title>Comparative analysis of the genomes of Stylophora pistillata and Acropora digitifera provides evidence for extensive differences between species of corals.</title>
        <authorList>
            <person name="Voolstra C.R."/>
            <person name="Li Y."/>
            <person name="Liew Y.J."/>
            <person name="Baumgarten S."/>
            <person name="Zoccola D."/>
            <person name="Flot J.-F."/>
            <person name="Tambutte S."/>
            <person name="Allemand D."/>
            <person name="Aranda M."/>
        </authorList>
    </citation>
    <scope>NUCLEOTIDE SEQUENCE [LARGE SCALE GENOMIC DNA]</scope>
</reference>
<dbReference type="GO" id="GO:0003676">
    <property type="term" value="F:nucleic acid binding"/>
    <property type="evidence" value="ECO:0007669"/>
    <property type="project" value="InterPro"/>
</dbReference>
<protein>
    <recommendedName>
        <fullName evidence="3">CCHC-type domain-containing protein</fullName>
    </recommendedName>
</protein>